<proteinExistence type="predicted"/>
<sequence>MLATAGTALLATILWLLAPPMGVDLAAQVARADFWARHGPAVLDLGWYGGGSPYQYSLVTPPLMAWLGGGISGARWLGAIAAVVAAVLLAALLVRTGARRPVLGGVVGVVGIVGNLVSGRITFTAGLAVGLATLLVMTARHTGVRRAGAVVGGVLTAATSPVAGLFCGLAGAALLLASRRRRPEGFLLAAGAGLAIGAVSALFGSAGPMNHIPSDTLRSATVSLLVAVLVAQPVIRVGALLSAAGVVAAAVLQTPVGLNAGRLSATFALAVLAAHVIPPRWARPRWVRPRLRRPALGLTAMLVAVAAWQHPVALREFSHAGDPMASPGRYESLIAQVRRFAPVGRIEVVPTRAYWESARLAGEVPLARGWLRQADIARNGLFFEPRLTSEGYRRWLQGKGVSLVAISEGPHGSFGMQEARLVRQRPPYLRQVWHGDGWTLFRVDGPPAVVEGATLLSSTDAELAVFAPTRGDVLVRIAWSRWLSVRGPSACLTPGADGWSTLRVREPGTYALTGSFSPGPRCAAAQGTGSAAARP</sequence>
<keyword evidence="3" id="KW-1185">Reference proteome</keyword>
<evidence type="ECO:0008006" key="4">
    <source>
        <dbReference type="Google" id="ProtNLM"/>
    </source>
</evidence>
<keyword evidence="1" id="KW-0472">Membrane</keyword>
<feature type="transmembrane region" description="Helical" evidence="1">
    <location>
        <begin position="224"/>
        <end position="251"/>
    </location>
</feature>
<keyword evidence="1" id="KW-1133">Transmembrane helix</keyword>
<dbReference type="Proteomes" id="UP000292564">
    <property type="component" value="Unassembled WGS sequence"/>
</dbReference>
<reference evidence="2 3" key="1">
    <citation type="submission" date="2019-02" db="EMBL/GenBank/DDBJ databases">
        <title>Sequencing the genomes of 1000 actinobacteria strains.</title>
        <authorList>
            <person name="Klenk H.-P."/>
        </authorList>
    </citation>
    <scope>NUCLEOTIDE SEQUENCE [LARGE SCALE GENOMIC DNA]</scope>
    <source>
        <strain evidence="2 3">DSM 45162</strain>
    </source>
</reference>
<feature type="transmembrane region" description="Helical" evidence="1">
    <location>
        <begin position="186"/>
        <end position="204"/>
    </location>
</feature>
<feature type="transmembrane region" description="Helical" evidence="1">
    <location>
        <begin position="73"/>
        <end position="94"/>
    </location>
</feature>
<feature type="transmembrane region" description="Helical" evidence="1">
    <location>
        <begin position="149"/>
        <end position="174"/>
    </location>
</feature>
<evidence type="ECO:0000313" key="2">
    <source>
        <dbReference type="EMBL" id="RZU48451.1"/>
    </source>
</evidence>
<feature type="transmembrane region" description="Helical" evidence="1">
    <location>
        <begin position="106"/>
        <end position="137"/>
    </location>
</feature>
<comment type="caution">
    <text evidence="2">The sequence shown here is derived from an EMBL/GenBank/DDBJ whole genome shotgun (WGS) entry which is preliminary data.</text>
</comment>
<dbReference type="AlphaFoldDB" id="A0A4Q7ZE01"/>
<dbReference type="RefSeq" id="WP_207229725.1">
    <property type="nucleotide sequence ID" value="NZ_SHKY01000001.1"/>
</dbReference>
<accession>A0A4Q7ZE01</accession>
<dbReference type="EMBL" id="SHKY01000001">
    <property type="protein sequence ID" value="RZU48451.1"/>
    <property type="molecule type" value="Genomic_DNA"/>
</dbReference>
<evidence type="ECO:0000313" key="3">
    <source>
        <dbReference type="Proteomes" id="UP000292564"/>
    </source>
</evidence>
<protein>
    <recommendedName>
        <fullName evidence="4">4-amino-4-deoxy-L-arabinose transferase-like glycosyltransferase</fullName>
    </recommendedName>
</protein>
<organism evidence="2 3">
    <name type="scientific">Krasilnikovia cinnamomea</name>
    <dbReference type="NCBI Taxonomy" id="349313"/>
    <lineage>
        <taxon>Bacteria</taxon>
        <taxon>Bacillati</taxon>
        <taxon>Actinomycetota</taxon>
        <taxon>Actinomycetes</taxon>
        <taxon>Micromonosporales</taxon>
        <taxon>Micromonosporaceae</taxon>
        <taxon>Krasilnikovia</taxon>
    </lineage>
</organism>
<evidence type="ECO:0000256" key="1">
    <source>
        <dbReference type="SAM" id="Phobius"/>
    </source>
</evidence>
<name>A0A4Q7ZE01_9ACTN</name>
<feature type="transmembrane region" description="Helical" evidence="1">
    <location>
        <begin position="263"/>
        <end position="282"/>
    </location>
</feature>
<gene>
    <name evidence="2" type="ORF">EV385_0166</name>
</gene>
<keyword evidence="1" id="KW-0812">Transmembrane</keyword>